<dbReference type="PANTHER" id="PTHR30121:SF6">
    <property type="entry name" value="SLR6007 PROTEIN"/>
    <property type="match status" value="1"/>
</dbReference>
<protein>
    <submittedName>
        <fullName evidence="3">Type IV secretion system protein VirB4</fullName>
    </submittedName>
</protein>
<comment type="caution">
    <text evidence="3">The sequence shown here is derived from an EMBL/GenBank/DDBJ whole genome shotgun (WGS) entry which is preliminary data.</text>
</comment>
<dbReference type="PANTHER" id="PTHR30121">
    <property type="entry name" value="UNCHARACTERIZED PROTEIN YJGR-RELATED"/>
    <property type="match status" value="1"/>
</dbReference>
<dbReference type="EMBL" id="AAIBIC010000038">
    <property type="protein sequence ID" value="ECC3916775.1"/>
    <property type="molecule type" value="Genomic_DNA"/>
</dbReference>
<dbReference type="Gene3D" id="3.40.50.300">
    <property type="entry name" value="P-loop containing nucleotide triphosphate hydrolases"/>
    <property type="match status" value="1"/>
</dbReference>
<evidence type="ECO:0000313" key="3">
    <source>
        <dbReference type="EMBL" id="ECC3916775.1"/>
    </source>
</evidence>
<dbReference type="AlphaFoldDB" id="A0A5Y1YF55"/>
<evidence type="ECO:0000256" key="1">
    <source>
        <dbReference type="ARBA" id="ARBA00006512"/>
    </source>
</evidence>
<feature type="domain" description="CagE TrbE VirB component of type IV transporter system central" evidence="2">
    <location>
        <begin position="166"/>
        <end position="349"/>
    </location>
</feature>
<reference evidence="3" key="1">
    <citation type="submission" date="2018-08" db="EMBL/GenBank/DDBJ databases">
        <authorList>
            <person name="Ashton P.M."/>
            <person name="Dallman T."/>
            <person name="Nair S."/>
            <person name="De Pinna E."/>
            <person name="Peters T."/>
            <person name="Grant K."/>
        </authorList>
    </citation>
    <scope>NUCLEOTIDE SEQUENCE [LARGE SCALE GENOMIC DNA]</scope>
    <source>
        <strain evidence="3">294779</strain>
    </source>
</reference>
<dbReference type="Pfam" id="PF03135">
    <property type="entry name" value="CagE_TrbE_VirB"/>
    <property type="match status" value="1"/>
</dbReference>
<organism evidence="3">
    <name type="scientific">Salmonella diarizonae</name>
    <dbReference type="NCBI Taxonomy" id="59204"/>
    <lineage>
        <taxon>Bacteria</taxon>
        <taxon>Pseudomonadati</taxon>
        <taxon>Pseudomonadota</taxon>
        <taxon>Gammaproteobacteria</taxon>
        <taxon>Enterobacterales</taxon>
        <taxon>Enterobacteriaceae</taxon>
        <taxon>Salmonella</taxon>
    </lineage>
</organism>
<name>A0A5Y1YF55_SALDZ</name>
<proteinExistence type="inferred from homology"/>
<evidence type="ECO:0000259" key="2">
    <source>
        <dbReference type="Pfam" id="PF03135"/>
    </source>
</evidence>
<dbReference type="Proteomes" id="UP000839735">
    <property type="component" value="Unassembled WGS sequence"/>
</dbReference>
<dbReference type="SUPFAM" id="SSF52540">
    <property type="entry name" value="P-loop containing nucleoside triphosphate hydrolases"/>
    <property type="match status" value="1"/>
</dbReference>
<dbReference type="InterPro" id="IPR018145">
    <property type="entry name" value="CagE_TrbE_VirB_cntrl_dom"/>
</dbReference>
<sequence length="809" mass="91728">MSIKKVSNKIFIPPYRSHISENIVWMEDKKLIVTFRVEGIPVESLTDDKILNSFQSLKDAFLGICKGNKISFWDHLSKRESSMDMKYVFRDNPFLQRLSDDYCNEFSGDKSFRTDYYFTIGLPYDDIDDGEVKLQDIIRLIKGGLKEYSVSVLGVREGYVSETGSDYLNYLLNHSSESLPLSSTPLSESIVNSQFYFGYDTLEIKNNHGVGNKFCTNYIVKDFPRGTALGQWDFLLSLPYEFIVTQSFIADSFSKTSKKIDQQLNKLASVQDAGKTQQEELLVAQETIVNQETAFGSWHCVLSVFGRSPEEAQENGAKVASEFTTTGRGFRFIRATSDAPYAWFSHLPMSKHRPLASVRTLTNMCCLMPFHNHSYGKKTGNPVGDGTAIMPLKTVTDGLYWFNTHYSAPGRNVTGQMIAGHAMILGATGAGKTTFEMMAAGFFQRFDPYLFVIDFNRSTELAVRIFGGQYFALEEGIHSGLNPFQIADSDDAELMSFLKAWVKRCAANSDGSDCTDHEAEEIDRAVEMVMKLERSERRFAHMKTRIQNKDLIMRLSKWWDDGALAWATDSPVNRFNPGDLKKVGFDTTVILETKNDRDHPACEPVLSVLFFYKNRMQKEGQLMLSIVEEFWKPCNFPMTQELIKASLKAGRMKGEVMWLTSQSPEDAINCAIFAAIVQQTPTKIMLPNPDAVFDGYKKVGLTEKEFRQLKRLSLESRTMLIKQSGSSVFAKMDLHGFDDYLPIISGSMKGIKLCEKLRAELGSDSPDVWYPPFIYGIREMNDVIREVNSDIPEIWLPVLMERIKEKLLA</sequence>
<comment type="similarity">
    <text evidence="1">Belongs to the TrbE/VirB4 family.</text>
</comment>
<accession>A0A5Y1YF55</accession>
<dbReference type="InterPro" id="IPR051162">
    <property type="entry name" value="T4SS_component"/>
</dbReference>
<gene>
    <name evidence="3" type="ORF">CTQ69_22945</name>
</gene>
<dbReference type="InterPro" id="IPR027417">
    <property type="entry name" value="P-loop_NTPase"/>
</dbReference>
<dbReference type="GO" id="GO:0005524">
    <property type="term" value="F:ATP binding"/>
    <property type="evidence" value="ECO:0007669"/>
    <property type="project" value="InterPro"/>
</dbReference>